<reference evidence="2 3" key="1">
    <citation type="submission" date="2021-03" db="EMBL/GenBank/DDBJ databases">
        <title>Sequencing the genomes of 1000 actinobacteria strains.</title>
        <authorList>
            <person name="Klenk H.-P."/>
        </authorList>
    </citation>
    <scope>NUCLEOTIDE SEQUENCE [LARGE SCALE GENOMIC DNA]</scope>
    <source>
        <strain evidence="2 3">DSM 24221</strain>
    </source>
</reference>
<dbReference type="EMBL" id="JAGIOL010000001">
    <property type="protein sequence ID" value="MBP2437631.1"/>
    <property type="molecule type" value="Genomic_DNA"/>
</dbReference>
<dbReference type="Gene3D" id="3.40.605.10">
    <property type="entry name" value="Aldehyde Dehydrogenase, Chain A, domain 1"/>
    <property type="match status" value="1"/>
</dbReference>
<evidence type="ECO:0000313" key="3">
    <source>
        <dbReference type="Proteomes" id="UP001519362"/>
    </source>
</evidence>
<dbReference type="Proteomes" id="UP001519362">
    <property type="component" value="Unassembled WGS sequence"/>
</dbReference>
<gene>
    <name evidence="2" type="ORF">JOF34_002217</name>
</gene>
<dbReference type="InterPro" id="IPR016162">
    <property type="entry name" value="Ald_DH_N"/>
</dbReference>
<evidence type="ECO:0000256" key="1">
    <source>
        <dbReference type="SAM" id="MobiDB-lite"/>
    </source>
</evidence>
<sequence>MSWAQHHGGPWPATTSQHTSVGATAVRRFLRPVAYQEAPERLLPAELRESNPLNIPRRVDGALVLPE</sequence>
<evidence type="ECO:0008006" key="4">
    <source>
        <dbReference type="Google" id="ProtNLM"/>
    </source>
</evidence>
<name>A0ABS4ZK19_9MICO</name>
<keyword evidence="3" id="KW-1185">Reference proteome</keyword>
<feature type="region of interest" description="Disordered" evidence="1">
    <location>
        <begin position="1"/>
        <end position="21"/>
    </location>
</feature>
<proteinExistence type="predicted"/>
<comment type="caution">
    <text evidence="2">The sequence shown here is derived from an EMBL/GenBank/DDBJ whole genome shotgun (WGS) entry which is preliminary data.</text>
</comment>
<organism evidence="2 3">
    <name type="scientific">Microbacterium amylolyticum</name>
    <dbReference type="NCBI Taxonomy" id="936337"/>
    <lineage>
        <taxon>Bacteria</taxon>
        <taxon>Bacillati</taxon>
        <taxon>Actinomycetota</taxon>
        <taxon>Actinomycetes</taxon>
        <taxon>Micrococcales</taxon>
        <taxon>Microbacteriaceae</taxon>
        <taxon>Microbacterium</taxon>
    </lineage>
</organism>
<evidence type="ECO:0000313" key="2">
    <source>
        <dbReference type="EMBL" id="MBP2437631.1"/>
    </source>
</evidence>
<protein>
    <recommendedName>
        <fullName evidence="4">NADP-dependent aldehyde dehydrogenase</fullName>
    </recommendedName>
</protein>
<accession>A0ABS4ZK19</accession>